<evidence type="ECO:0000256" key="7">
    <source>
        <dbReference type="PIRNR" id="PIRNR001473"/>
    </source>
</evidence>
<dbReference type="PROSITE" id="PS50059">
    <property type="entry name" value="FKBP_PPIASE"/>
    <property type="match status" value="1"/>
</dbReference>
<feature type="region of interest" description="Disordered" evidence="9">
    <location>
        <begin position="64"/>
        <end position="182"/>
    </location>
</feature>
<feature type="compositionally biased region" description="Acidic residues" evidence="9">
    <location>
        <begin position="233"/>
        <end position="250"/>
    </location>
</feature>
<comment type="subunit">
    <text evidence="4">Binds to histones H3 and H4.</text>
</comment>
<evidence type="ECO:0000256" key="3">
    <source>
        <dbReference type="ARBA" id="ARBA00007838"/>
    </source>
</evidence>
<keyword evidence="5 7" id="KW-0697">Rotamase</keyword>
<comment type="catalytic activity">
    <reaction evidence="1 7 8">
        <text>[protein]-peptidylproline (omega=180) = [protein]-peptidylproline (omega=0)</text>
        <dbReference type="Rhea" id="RHEA:16237"/>
        <dbReference type="Rhea" id="RHEA-COMP:10747"/>
        <dbReference type="Rhea" id="RHEA-COMP:10748"/>
        <dbReference type="ChEBI" id="CHEBI:83833"/>
        <dbReference type="ChEBI" id="CHEBI:83834"/>
        <dbReference type="EC" id="5.2.1.8"/>
    </reaction>
</comment>
<dbReference type="AlphaFoldDB" id="A0A2T3AMI0"/>
<evidence type="ECO:0000256" key="6">
    <source>
        <dbReference type="ARBA" id="ARBA00023235"/>
    </source>
</evidence>
<dbReference type="InParanoid" id="A0A2T3AMI0"/>
<feature type="domain" description="PPIase FKBP-type" evidence="10">
    <location>
        <begin position="402"/>
        <end position="488"/>
    </location>
</feature>
<gene>
    <name evidence="11" type="ORF">BD289DRAFT_457781</name>
</gene>
<feature type="region of interest" description="Disordered" evidence="9">
    <location>
        <begin position="233"/>
        <end position="260"/>
    </location>
</feature>
<evidence type="ECO:0000256" key="2">
    <source>
        <dbReference type="ARBA" id="ARBA00002221"/>
    </source>
</evidence>
<evidence type="ECO:0000259" key="10">
    <source>
        <dbReference type="PROSITE" id="PS50059"/>
    </source>
</evidence>
<dbReference type="Proteomes" id="UP000241462">
    <property type="component" value="Unassembled WGS sequence"/>
</dbReference>
<dbReference type="Pfam" id="PF00254">
    <property type="entry name" value="FKBP_C"/>
    <property type="match status" value="1"/>
</dbReference>
<evidence type="ECO:0000256" key="8">
    <source>
        <dbReference type="PROSITE-ProRule" id="PRU00277"/>
    </source>
</evidence>
<evidence type="ECO:0000256" key="5">
    <source>
        <dbReference type="ARBA" id="ARBA00023110"/>
    </source>
</evidence>
<dbReference type="InterPro" id="IPR041232">
    <property type="entry name" value="NPL"/>
</dbReference>
<feature type="compositionally biased region" description="Acidic residues" evidence="9">
    <location>
        <begin position="130"/>
        <end position="139"/>
    </location>
</feature>
<dbReference type="PIRSF" id="PIRSF001473">
    <property type="entry name" value="FK506-bp_FPR3"/>
    <property type="match status" value="1"/>
</dbReference>
<dbReference type="Gene3D" id="3.10.50.40">
    <property type="match status" value="1"/>
</dbReference>
<keyword evidence="6 7" id="KW-0413">Isomerase</keyword>
<dbReference type="GO" id="GO:0005730">
    <property type="term" value="C:nucleolus"/>
    <property type="evidence" value="ECO:0007669"/>
    <property type="project" value="TreeGrafter"/>
</dbReference>
<dbReference type="EC" id="5.2.1.8" evidence="7"/>
<feature type="compositionally biased region" description="Acidic residues" evidence="9">
    <location>
        <begin position="87"/>
        <end position="101"/>
    </location>
</feature>
<comment type="similarity">
    <text evidence="3">Belongs to the FKBP-type PPIase family. FKBP3/4 subfamily.</text>
</comment>
<protein>
    <recommendedName>
        <fullName evidence="7">FK506-binding protein</fullName>
        <ecNumber evidence="7">5.2.1.8</ecNumber>
    </recommendedName>
</protein>
<dbReference type="GO" id="GO:0003755">
    <property type="term" value="F:peptidyl-prolyl cis-trans isomerase activity"/>
    <property type="evidence" value="ECO:0007669"/>
    <property type="project" value="UniProtKB-KW"/>
</dbReference>
<comment type="function">
    <text evidence="2">PPIase that acts as a histone chaperone. Histone proline isomerase that increases the rate of cis-trans isomerization at prolines on the histone H3 N-terminal tail. Proline isomerization influences H3 methylation thereby regulating gene expression.</text>
</comment>
<dbReference type="GO" id="GO:0000785">
    <property type="term" value="C:chromatin"/>
    <property type="evidence" value="ECO:0007669"/>
    <property type="project" value="TreeGrafter"/>
</dbReference>
<dbReference type="FunCoup" id="A0A2T3AMI0">
    <property type="interactions" value="538"/>
</dbReference>
<feature type="compositionally biased region" description="Basic and acidic residues" evidence="9">
    <location>
        <begin position="329"/>
        <end position="349"/>
    </location>
</feature>
<evidence type="ECO:0000313" key="12">
    <source>
        <dbReference type="Proteomes" id="UP000241462"/>
    </source>
</evidence>
<evidence type="ECO:0000256" key="9">
    <source>
        <dbReference type="SAM" id="MobiDB-lite"/>
    </source>
</evidence>
<name>A0A2T3AMI0_9PEZI</name>
<feature type="compositionally biased region" description="Basic and acidic residues" evidence="9">
    <location>
        <begin position="365"/>
        <end position="374"/>
    </location>
</feature>
<dbReference type="Pfam" id="PF17800">
    <property type="entry name" value="NPL"/>
    <property type="match status" value="1"/>
</dbReference>
<dbReference type="EMBL" id="KZ678374">
    <property type="protein sequence ID" value="PSS03621.1"/>
    <property type="molecule type" value="Genomic_DNA"/>
</dbReference>
<dbReference type="FunFam" id="3.10.50.40:FF:000006">
    <property type="entry name" value="Peptidyl-prolyl cis-trans isomerase"/>
    <property type="match status" value="1"/>
</dbReference>
<accession>A0A2T3AMI0</accession>
<dbReference type="PANTHER" id="PTHR43811:SF19">
    <property type="entry name" value="39 KDA FK506-BINDING NUCLEAR PROTEIN"/>
    <property type="match status" value="1"/>
</dbReference>
<dbReference type="STRING" id="2025994.A0A2T3AMI0"/>
<dbReference type="InterPro" id="IPR001179">
    <property type="entry name" value="PPIase_FKBP_dom"/>
</dbReference>
<dbReference type="OrthoDB" id="77911at2759"/>
<organism evidence="11 12">
    <name type="scientific">Coniella lustricola</name>
    <dbReference type="NCBI Taxonomy" id="2025994"/>
    <lineage>
        <taxon>Eukaryota</taxon>
        <taxon>Fungi</taxon>
        <taxon>Dikarya</taxon>
        <taxon>Ascomycota</taxon>
        <taxon>Pezizomycotina</taxon>
        <taxon>Sordariomycetes</taxon>
        <taxon>Sordariomycetidae</taxon>
        <taxon>Diaporthales</taxon>
        <taxon>Schizoparmaceae</taxon>
        <taxon>Coniella</taxon>
    </lineage>
</organism>
<proteinExistence type="inferred from homology"/>
<keyword evidence="12" id="KW-1185">Reference proteome</keyword>
<feature type="compositionally biased region" description="Acidic residues" evidence="9">
    <location>
        <begin position="164"/>
        <end position="182"/>
    </location>
</feature>
<feature type="compositionally biased region" description="Low complexity" evidence="9">
    <location>
        <begin position="147"/>
        <end position="156"/>
    </location>
</feature>
<evidence type="ECO:0000313" key="11">
    <source>
        <dbReference type="EMBL" id="PSS03621.1"/>
    </source>
</evidence>
<dbReference type="SUPFAM" id="SSF54534">
    <property type="entry name" value="FKBP-like"/>
    <property type="match status" value="1"/>
</dbReference>
<evidence type="ECO:0000256" key="4">
    <source>
        <dbReference type="ARBA" id="ARBA00011865"/>
    </source>
</evidence>
<sequence length="488" mass="53147">MAPLQPVALFGLEVPPGDILVPVTQSGRVTIRLTMAAIDPTEEIEENSEVRPRSTLKLIKQALDDTQLDDDSEEDDDEYLRQLLSGEGDEDDSDEEDDDEANGGPSDPSKSKKALRAAALQELLNATKDDESDEEMVDDEPTKKGSKVNGAKAAGKGKAKAIDLDDDEEEDEEDEEDEDELQEMDLQQFAICTLNPDTHCQQPLDMTIGEGEKAFFVNSGTHTVYITGNYVFDEENASDSDDEEDDDEYDLPPGMDELIGDESEDELDDIDGVGRVEEIDTDEEDEAPKLIDTTKKGKNKRVAAEADGLDELIAKDEPKLSKKQAKKLKNNEGKAVAAEKETPKSDKKVQFAKNLEQGPTGSSAEKPKQADKAKKPTSSIRVEKGVTIDDRKVGAGRTAKPGDKVGMRYIGKLENGKIFDANKKGPPFSFKLGKGEVIEGWDIGVKGMAIGGERRLTIPASKAYGSKSLPGIPGNSTLIFDVKLLEIK</sequence>
<dbReference type="PANTHER" id="PTHR43811">
    <property type="entry name" value="FKBP-TYPE PEPTIDYL-PROLYL CIS-TRANS ISOMERASE FKPA"/>
    <property type="match status" value="1"/>
</dbReference>
<feature type="region of interest" description="Disordered" evidence="9">
    <location>
        <begin position="276"/>
        <end position="382"/>
    </location>
</feature>
<feature type="compositionally biased region" description="Acidic residues" evidence="9">
    <location>
        <begin position="66"/>
        <end position="78"/>
    </location>
</feature>
<dbReference type="InterPro" id="IPR046357">
    <property type="entry name" value="PPIase_dom_sf"/>
</dbReference>
<reference evidence="11 12" key="1">
    <citation type="journal article" date="2018" name="Mycol. Prog.">
        <title>Coniella lustricola, a new species from submerged detritus.</title>
        <authorList>
            <person name="Raudabaugh D.B."/>
            <person name="Iturriaga T."/>
            <person name="Carver A."/>
            <person name="Mondo S."/>
            <person name="Pangilinan J."/>
            <person name="Lipzen A."/>
            <person name="He G."/>
            <person name="Amirebrahimi M."/>
            <person name="Grigoriev I.V."/>
            <person name="Miller A.N."/>
        </authorList>
    </citation>
    <scope>NUCLEOTIDE SEQUENCE [LARGE SCALE GENOMIC DNA]</scope>
    <source>
        <strain evidence="11 12">B22-T-1</strain>
    </source>
</reference>
<dbReference type="Gene3D" id="2.60.120.340">
    <property type="entry name" value="Nucleoplasmin core domain"/>
    <property type="match status" value="1"/>
</dbReference>
<evidence type="ECO:0000256" key="1">
    <source>
        <dbReference type="ARBA" id="ARBA00000971"/>
    </source>
</evidence>
<dbReference type="InterPro" id="IPR023566">
    <property type="entry name" value="PPIase_Fpr3/Fpr4-like"/>
</dbReference>